<reference evidence="4 5" key="1">
    <citation type="submission" date="2017-04" db="EMBL/GenBank/DDBJ databases">
        <authorList>
            <person name="Afonso C.L."/>
            <person name="Miller P.J."/>
            <person name="Scott M.A."/>
            <person name="Spackman E."/>
            <person name="Goraichik I."/>
            <person name="Dimitrov K.M."/>
            <person name="Suarez D.L."/>
            <person name="Swayne D.E."/>
        </authorList>
    </citation>
    <scope>NUCLEOTIDE SEQUENCE [LARGE SCALE GENOMIC DNA]</scope>
    <source>
        <strain evidence="4 5">DSM 12816</strain>
    </source>
</reference>
<protein>
    <submittedName>
        <fullName evidence="4">2,4-dienoyl-CoA reductase</fullName>
    </submittedName>
</protein>
<evidence type="ECO:0000259" key="3">
    <source>
        <dbReference type="Pfam" id="PF00724"/>
    </source>
</evidence>
<dbReference type="PANTHER" id="PTHR43656:SF2">
    <property type="entry name" value="BINDING OXIDOREDUCTASE, PUTATIVE (AFU_ORTHOLOGUE AFUA_2G08260)-RELATED"/>
    <property type="match status" value="1"/>
</dbReference>
<dbReference type="OrthoDB" id="9772736at2"/>
<dbReference type="PANTHER" id="PTHR43656">
    <property type="entry name" value="BINDING OXIDOREDUCTASE, PUTATIVE (AFU_ORTHOLOGUE AFUA_2G08260)-RELATED"/>
    <property type="match status" value="1"/>
</dbReference>
<dbReference type="GO" id="GO:0010181">
    <property type="term" value="F:FMN binding"/>
    <property type="evidence" value="ECO:0007669"/>
    <property type="project" value="InterPro"/>
</dbReference>
<dbReference type="STRING" id="1122930.SAMN02745168_1036"/>
<evidence type="ECO:0000256" key="2">
    <source>
        <dbReference type="ARBA" id="ARBA00023002"/>
    </source>
</evidence>
<dbReference type="GO" id="GO:0016491">
    <property type="term" value="F:oxidoreductase activity"/>
    <property type="evidence" value="ECO:0007669"/>
    <property type="project" value="UniProtKB-KW"/>
</dbReference>
<dbReference type="Pfam" id="PF00724">
    <property type="entry name" value="Oxidored_FMN"/>
    <property type="match status" value="1"/>
</dbReference>
<dbReference type="InterPro" id="IPR013785">
    <property type="entry name" value="Aldolase_TIM"/>
</dbReference>
<proteinExistence type="predicted"/>
<dbReference type="CDD" id="cd02803">
    <property type="entry name" value="OYE_like_FMN_family"/>
    <property type="match status" value="1"/>
</dbReference>
<dbReference type="AlphaFoldDB" id="A0A1W1ZFT1"/>
<organism evidence="4 5">
    <name type="scientific">Papillibacter cinnamivorans DSM 12816</name>
    <dbReference type="NCBI Taxonomy" id="1122930"/>
    <lineage>
        <taxon>Bacteria</taxon>
        <taxon>Bacillati</taxon>
        <taxon>Bacillota</taxon>
        <taxon>Clostridia</taxon>
        <taxon>Eubacteriales</taxon>
        <taxon>Oscillospiraceae</taxon>
        <taxon>Papillibacter</taxon>
    </lineage>
</organism>
<keyword evidence="2" id="KW-0560">Oxidoreductase</keyword>
<dbReference type="RefSeq" id="WP_143806868.1">
    <property type="nucleotide sequence ID" value="NZ_FWXW01000002.1"/>
</dbReference>
<dbReference type="Gene3D" id="3.20.20.70">
    <property type="entry name" value="Aldolase class I"/>
    <property type="match status" value="1"/>
</dbReference>
<dbReference type="EMBL" id="FWXW01000002">
    <property type="protein sequence ID" value="SMC47196.1"/>
    <property type="molecule type" value="Genomic_DNA"/>
</dbReference>
<dbReference type="Proteomes" id="UP000192790">
    <property type="component" value="Unassembled WGS sequence"/>
</dbReference>
<evidence type="ECO:0000256" key="1">
    <source>
        <dbReference type="ARBA" id="ARBA00022630"/>
    </source>
</evidence>
<evidence type="ECO:0000313" key="4">
    <source>
        <dbReference type="EMBL" id="SMC47196.1"/>
    </source>
</evidence>
<keyword evidence="1" id="KW-0285">Flavoprotein</keyword>
<gene>
    <name evidence="4" type="ORF">SAMN02745168_1036</name>
</gene>
<evidence type="ECO:0000313" key="5">
    <source>
        <dbReference type="Proteomes" id="UP000192790"/>
    </source>
</evidence>
<dbReference type="InterPro" id="IPR001155">
    <property type="entry name" value="OxRdtase_FMN_N"/>
</dbReference>
<dbReference type="SUPFAM" id="SSF51395">
    <property type="entry name" value="FMN-linked oxidoreductases"/>
    <property type="match status" value="1"/>
</dbReference>
<dbReference type="InterPro" id="IPR051799">
    <property type="entry name" value="NADH_flavin_oxidoreductase"/>
</dbReference>
<keyword evidence="5" id="KW-1185">Reference proteome</keyword>
<name>A0A1W1ZFT1_9FIRM</name>
<accession>A0A1W1ZFT1</accession>
<sequence length="345" mass="38399">MYQVLEPFQLNGLLLKNRIARSATYSYMHNTDGYVGGDEIGIFETLAKNQIGLILSGQLYVNPDGKISDEEPGLDDDAFLPRLRELTRAVHSHGAKTIAQINHAGARSNLHVPLSPSEIKLADGRVTMELTAEEIRRIEEDFVSAAFRAKEAGFDGVQVHAAHGYLLTEFLSPASNSRSDLYGGSLENRFRIVKEILSGIRDKCGMDFPVFVKINSNREDDAAYEAELGYFLNEFKAFGVTAVELSGYEWRAHKADERNYYLRRAAEMRRLADIPIMLVGGVRTLKDMEQVIESGIDMVSLCRPLICEPDLIPKLAAGQEKARCISCSKCFGLYTQTGKRCALHA</sequence>
<feature type="domain" description="NADH:flavin oxidoreductase/NADH oxidase N-terminal" evidence="3">
    <location>
        <begin position="5"/>
        <end position="320"/>
    </location>
</feature>